<comment type="caution">
    <text evidence="1">The sequence shown here is derived from an EMBL/GenBank/DDBJ whole genome shotgun (WGS) entry which is preliminary data.</text>
</comment>
<organism evidence="1 2">
    <name type="scientific">Entomophthora muscae</name>
    <dbReference type="NCBI Taxonomy" id="34485"/>
    <lineage>
        <taxon>Eukaryota</taxon>
        <taxon>Fungi</taxon>
        <taxon>Fungi incertae sedis</taxon>
        <taxon>Zoopagomycota</taxon>
        <taxon>Entomophthoromycotina</taxon>
        <taxon>Entomophthoromycetes</taxon>
        <taxon>Entomophthorales</taxon>
        <taxon>Entomophthoraceae</taxon>
        <taxon>Entomophthora</taxon>
    </lineage>
</organism>
<name>A0ACC2SLL1_9FUNG</name>
<sequence>MSFESAVSSGYFCPLQHKSHTWEGYPSGRNSAPNSPPFYNYPPMDHQRRDSMVSDYNPTFNTLNPIIASLSYGDTLPTITQETCQTSRSTPEELPKEPVKKRVRQEISTKVSSDDFPASREPDLICDEAHEKCSARTNNLALGMLKILNHYNTTMDSPKQSAFPSLAYETLLGGGSGDGQSGDQSLGSMDKIRFDLITTLRNTLPLPHLQKIAKNNNLASIQWYPCNFPGCFHVYQTRRSLRRHIFVHTGETPHECQFPGCKKAYTAADRLSEHMHTHTNQRPYKCTVEGCTKAYNDAKTLREHKLTHGEKNFVCPVPSCGKNFHRKTHLKQHMRTHANDFVNEKLVV</sequence>
<evidence type="ECO:0000313" key="2">
    <source>
        <dbReference type="Proteomes" id="UP001165960"/>
    </source>
</evidence>
<dbReference type="Proteomes" id="UP001165960">
    <property type="component" value="Unassembled WGS sequence"/>
</dbReference>
<evidence type="ECO:0000313" key="1">
    <source>
        <dbReference type="EMBL" id="KAJ9063294.1"/>
    </source>
</evidence>
<keyword evidence="2" id="KW-1185">Reference proteome</keyword>
<proteinExistence type="predicted"/>
<reference evidence="1" key="1">
    <citation type="submission" date="2022-04" db="EMBL/GenBank/DDBJ databases">
        <title>Genome of the entomopathogenic fungus Entomophthora muscae.</title>
        <authorList>
            <person name="Elya C."/>
            <person name="Lovett B.R."/>
            <person name="Lee E."/>
            <person name="Macias A.M."/>
            <person name="Hajek A.E."/>
            <person name="De Bivort B.L."/>
            <person name="Kasson M.T."/>
            <person name="De Fine Licht H.H."/>
            <person name="Stajich J.E."/>
        </authorList>
    </citation>
    <scope>NUCLEOTIDE SEQUENCE</scope>
    <source>
        <strain evidence="1">Berkeley</strain>
    </source>
</reference>
<accession>A0ACC2SLL1</accession>
<gene>
    <name evidence="1" type="ORF">DSO57_1001732</name>
</gene>
<dbReference type="EMBL" id="QTSX02004974">
    <property type="protein sequence ID" value="KAJ9063294.1"/>
    <property type="molecule type" value="Genomic_DNA"/>
</dbReference>
<protein>
    <submittedName>
        <fullName evidence="1">Uncharacterized protein</fullName>
    </submittedName>
</protein>